<reference evidence="2" key="2">
    <citation type="submission" date="2016-04" db="EMBL/GenBank/DDBJ databases">
        <title>First Complete Genome Sequence of a Subdivision 6 Acidobacterium.</title>
        <authorList>
            <person name="Huang S."/>
            <person name="Vieira S."/>
            <person name="Bunk B."/>
            <person name="Riedel T."/>
            <person name="Sproeer C."/>
            <person name="Overmann J."/>
        </authorList>
    </citation>
    <scope>NUCLEOTIDE SEQUENCE [LARGE SCALE GENOMIC DNA]</scope>
    <source>
        <strain evidence="2">DSM 100886 HEG_-6_39</strain>
    </source>
</reference>
<dbReference type="EMBL" id="CP015136">
    <property type="protein sequence ID" value="AMY12862.1"/>
    <property type="molecule type" value="Genomic_DNA"/>
</dbReference>
<keyword evidence="2" id="KW-1185">Reference proteome</keyword>
<dbReference type="KEGG" id="abac:LuPra_06146"/>
<proteinExistence type="predicted"/>
<dbReference type="Gene3D" id="3.20.20.80">
    <property type="entry name" value="Glycosidases"/>
    <property type="match status" value="1"/>
</dbReference>
<sequence length="475" mass="53271">MAHTRRALLAGATALLTTAITRRQTQALGSGQPAAADPGRIRPWPANSSYWQYRGAPVLLLGGSKDDNLFQIPDLQAHLDEMKAAGANYIRNTMSDRRDGGFEVYPFAQTADGTYDLTQWNGEYWARFDRLLALTRERDIIVQIELWDRFDYSRNNWGPHPYNPANTRTYTAESTGLARDYPNHPGTNEQPFFFSTPAQRNIKPLLAVQQRFAEQVLTRTLPQPHVLYCIDNETSGDELWSTYWADFIRERASRAGVEAYVTEMWDDHDLKGSQHRRTFDHPERYTFVDVSQNNHQKGQAHWDNFQWVRQHLSARLRPINTVKTYGSDEGPYGTDLDGLQRWWRHLIGGAAAMRFHRPKSGLGFSPKAAAAIRAARKLESVVKPWALTPANERLRERAADAAYLAMAADGGCALFFPAPGKVVVDLTSVTRPLNVRWISIDTGDWGPATTWAGGAPLLVETPGPGLWVAAGVGGR</sequence>
<dbReference type="STRING" id="1855912.LuPra_06146"/>
<protein>
    <recommendedName>
        <fullName evidence="3">Collagen-binding domain of a collagenase</fullName>
    </recommendedName>
</protein>
<evidence type="ECO:0000313" key="1">
    <source>
        <dbReference type="EMBL" id="AMY12862.1"/>
    </source>
</evidence>
<name>A0A143PWA8_LUTPR</name>
<dbReference type="SUPFAM" id="SSF51445">
    <property type="entry name" value="(Trans)glycosidases"/>
    <property type="match status" value="1"/>
</dbReference>
<accession>A0A143PWA8</accession>
<evidence type="ECO:0008006" key="3">
    <source>
        <dbReference type="Google" id="ProtNLM"/>
    </source>
</evidence>
<evidence type="ECO:0000313" key="2">
    <source>
        <dbReference type="Proteomes" id="UP000076079"/>
    </source>
</evidence>
<dbReference type="AlphaFoldDB" id="A0A143PWA8"/>
<dbReference type="RefSeq" id="WP_110174280.1">
    <property type="nucleotide sequence ID" value="NZ_CP015136.1"/>
</dbReference>
<dbReference type="OrthoDB" id="154460at2"/>
<gene>
    <name evidence="1" type="ORF">LuPra_06146</name>
</gene>
<dbReference type="Proteomes" id="UP000076079">
    <property type="component" value="Chromosome"/>
</dbReference>
<organism evidence="1 2">
    <name type="scientific">Luteitalea pratensis</name>
    <dbReference type="NCBI Taxonomy" id="1855912"/>
    <lineage>
        <taxon>Bacteria</taxon>
        <taxon>Pseudomonadati</taxon>
        <taxon>Acidobacteriota</taxon>
        <taxon>Vicinamibacteria</taxon>
        <taxon>Vicinamibacterales</taxon>
        <taxon>Vicinamibacteraceae</taxon>
        <taxon>Luteitalea</taxon>
    </lineage>
</organism>
<reference evidence="1 2" key="1">
    <citation type="journal article" date="2016" name="Genome Announc.">
        <title>First Complete Genome Sequence of a Subdivision 6 Acidobacterium Strain.</title>
        <authorList>
            <person name="Huang S."/>
            <person name="Vieira S."/>
            <person name="Bunk B."/>
            <person name="Riedel T."/>
            <person name="Sproer C."/>
            <person name="Overmann J."/>
        </authorList>
    </citation>
    <scope>NUCLEOTIDE SEQUENCE [LARGE SCALE GENOMIC DNA]</scope>
    <source>
        <strain evidence="2">DSM 100886 HEG_-6_39</strain>
    </source>
</reference>
<dbReference type="InterPro" id="IPR017853">
    <property type="entry name" value="GH"/>
</dbReference>